<evidence type="ECO:0000256" key="5">
    <source>
        <dbReference type="ARBA" id="ARBA00023002"/>
    </source>
</evidence>
<keyword evidence="10" id="KW-1185">Reference proteome</keyword>
<protein>
    <submittedName>
        <fullName evidence="9">Catechol 1,2-dioxygenase</fullName>
    </submittedName>
</protein>
<dbReference type="InterPro" id="IPR043029">
    <property type="entry name" value="1_2-CTD_multi_dom"/>
</dbReference>
<evidence type="ECO:0000256" key="4">
    <source>
        <dbReference type="ARBA" id="ARBA00022964"/>
    </source>
</evidence>
<evidence type="ECO:0000256" key="6">
    <source>
        <dbReference type="ARBA" id="ARBA00023004"/>
    </source>
</evidence>
<dbReference type="InterPro" id="IPR015889">
    <property type="entry name" value="Intradiol_dOase_core"/>
</dbReference>
<dbReference type="GO" id="GO:0009712">
    <property type="term" value="P:catechol-containing compound metabolic process"/>
    <property type="evidence" value="ECO:0007669"/>
    <property type="project" value="InterPro"/>
</dbReference>
<dbReference type="InterPro" id="IPR050770">
    <property type="entry name" value="Intradiol_RC_Dioxygenase"/>
</dbReference>
<dbReference type="AlphaFoldDB" id="A0A372LB08"/>
<dbReference type="InterPro" id="IPR007535">
    <property type="entry name" value="Catechol_dOase_N"/>
</dbReference>
<proteinExistence type="inferred from homology"/>
<evidence type="ECO:0000313" key="10">
    <source>
        <dbReference type="Proteomes" id="UP000262939"/>
    </source>
</evidence>
<keyword evidence="3" id="KW-0479">Metal-binding</keyword>
<dbReference type="Gene3D" id="6.10.10.40">
    <property type="entry name" value="Catechol 1,2-dioxygenase multimerisation domain-like"/>
    <property type="match status" value="1"/>
</dbReference>
<feature type="domain" description="Catechol dioxygenase N-terminal" evidence="8">
    <location>
        <begin position="9"/>
        <end position="70"/>
    </location>
</feature>
<sequence length="257" mass="29432">MMVETQVKNQRVLEVYESFVKHLKNFLDEQQLNHEEYSNFVKWADRLGRSGEVPLFLDVFVETHVLESKYKDAPGTQPSLLGPYFVEGTQLLEQKPFVIPQRPDEAGDKLIFRGNVTSVDGKPLANTKVEWWQDDNDGLYSNFDSPAPAFNLRGHFYTDENGDFEVHSIVPIPYQIPTNGPTGEFVRAAGYHAYRPAHIHMMFIQEGYETLITQVFFEGDQWLETDVAKGVRSSLLTKLHQVGDHKEASLDFVLRPL</sequence>
<evidence type="ECO:0000256" key="1">
    <source>
        <dbReference type="ARBA" id="ARBA00001965"/>
    </source>
</evidence>
<feature type="domain" description="Intradiol ring-cleavage dioxygenases" evidence="7">
    <location>
        <begin position="82"/>
        <end position="255"/>
    </location>
</feature>
<evidence type="ECO:0000259" key="8">
    <source>
        <dbReference type="Pfam" id="PF04444"/>
    </source>
</evidence>
<evidence type="ECO:0000256" key="2">
    <source>
        <dbReference type="ARBA" id="ARBA00007825"/>
    </source>
</evidence>
<dbReference type="Gene3D" id="2.60.130.10">
    <property type="entry name" value="Aromatic compound dioxygenase"/>
    <property type="match status" value="1"/>
</dbReference>
<keyword evidence="4 9" id="KW-0223">Dioxygenase</keyword>
<name>A0A372LB08_9BACI</name>
<dbReference type="GO" id="GO:0018576">
    <property type="term" value="F:catechol 1,2-dioxygenase activity"/>
    <property type="evidence" value="ECO:0007669"/>
    <property type="project" value="InterPro"/>
</dbReference>
<dbReference type="Pfam" id="PF04444">
    <property type="entry name" value="Dioxygenase_N"/>
    <property type="match status" value="1"/>
</dbReference>
<keyword evidence="6" id="KW-0408">Iron</keyword>
<comment type="similarity">
    <text evidence="2">Belongs to the intradiol ring-cleavage dioxygenase family.</text>
</comment>
<evidence type="ECO:0000259" key="7">
    <source>
        <dbReference type="Pfam" id="PF00775"/>
    </source>
</evidence>
<dbReference type="InterPro" id="IPR000627">
    <property type="entry name" value="Intradiol_dOase_C"/>
</dbReference>
<dbReference type="PANTHER" id="PTHR33711:SF7">
    <property type="entry name" value="INTRADIOL RING-CLEAVAGE DIOXYGENASES DOMAIN-CONTAINING PROTEIN-RELATED"/>
    <property type="match status" value="1"/>
</dbReference>
<keyword evidence="5" id="KW-0560">Oxidoreductase</keyword>
<dbReference type="GO" id="GO:0008199">
    <property type="term" value="F:ferric iron binding"/>
    <property type="evidence" value="ECO:0007669"/>
    <property type="project" value="InterPro"/>
</dbReference>
<organism evidence="9 10">
    <name type="scientific">Peribacillus glennii</name>
    <dbReference type="NCBI Taxonomy" id="2303991"/>
    <lineage>
        <taxon>Bacteria</taxon>
        <taxon>Bacillati</taxon>
        <taxon>Bacillota</taxon>
        <taxon>Bacilli</taxon>
        <taxon>Bacillales</taxon>
        <taxon>Bacillaceae</taxon>
        <taxon>Peribacillus</taxon>
    </lineage>
</organism>
<dbReference type="Pfam" id="PF00775">
    <property type="entry name" value="Dioxygenase_C"/>
    <property type="match status" value="1"/>
</dbReference>
<dbReference type="PANTHER" id="PTHR33711">
    <property type="entry name" value="DIOXYGENASE, PUTATIVE (AFU_ORTHOLOGUE AFUA_2G02910)-RELATED"/>
    <property type="match status" value="1"/>
</dbReference>
<dbReference type="RefSeq" id="WP_117323090.1">
    <property type="nucleotide sequence ID" value="NZ_QVTD01000008.1"/>
</dbReference>
<dbReference type="EMBL" id="QVTD01000008">
    <property type="protein sequence ID" value="RFU62963.1"/>
    <property type="molecule type" value="Genomic_DNA"/>
</dbReference>
<dbReference type="SUPFAM" id="SSF49482">
    <property type="entry name" value="Aromatic compound dioxygenase"/>
    <property type="match status" value="1"/>
</dbReference>
<comment type="caution">
    <text evidence="9">The sequence shown here is derived from an EMBL/GenBank/DDBJ whole genome shotgun (WGS) entry which is preliminary data.</text>
</comment>
<comment type="cofactor">
    <cofactor evidence="1">
        <name>Fe(3+)</name>
        <dbReference type="ChEBI" id="CHEBI:29034"/>
    </cofactor>
</comment>
<accession>A0A372LB08</accession>
<dbReference type="Proteomes" id="UP000262939">
    <property type="component" value="Unassembled WGS sequence"/>
</dbReference>
<evidence type="ECO:0000256" key="3">
    <source>
        <dbReference type="ARBA" id="ARBA00022723"/>
    </source>
</evidence>
<dbReference type="OrthoDB" id="9800887at2"/>
<evidence type="ECO:0000313" key="9">
    <source>
        <dbReference type="EMBL" id="RFU62963.1"/>
    </source>
</evidence>
<gene>
    <name evidence="9" type="ORF">D0466_13540</name>
</gene>
<reference evidence="9 10" key="1">
    <citation type="submission" date="2018-08" db="EMBL/GenBank/DDBJ databases">
        <title>Bacillus chawlae sp. nov., Bacillus glennii sp. nov., and Bacillus saganii sp. nov. Isolated from the Vehicle Assembly Building at Kennedy Space Center where the Viking Spacecraft were Assembled.</title>
        <authorList>
            <person name="Seuylemezian A."/>
            <person name="Vaishampayan P."/>
        </authorList>
    </citation>
    <scope>NUCLEOTIDE SEQUENCE [LARGE SCALE GENOMIC DNA]</scope>
    <source>
        <strain evidence="9 10">V44-8</strain>
    </source>
</reference>